<dbReference type="InterPro" id="IPR006104">
    <property type="entry name" value="Glyco_hydro_2_N"/>
</dbReference>
<dbReference type="SUPFAM" id="SSF49785">
    <property type="entry name" value="Galactose-binding domain-like"/>
    <property type="match status" value="1"/>
</dbReference>
<dbReference type="InterPro" id="IPR006101">
    <property type="entry name" value="Glyco_hydro_2"/>
</dbReference>
<dbReference type="InterPro" id="IPR032311">
    <property type="entry name" value="DUF4982"/>
</dbReference>
<dbReference type="Gene3D" id="3.20.20.80">
    <property type="entry name" value="Glycosidases"/>
    <property type="match status" value="1"/>
</dbReference>
<dbReference type="InterPro" id="IPR006103">
    <property type="entry name" value="Glyco_hydro_2_cat"/>
</dbReference>
<dbReference type="NCBIfam" id="NF041463">
    <property type="entry name" value="GalB"/>
    <property type="match status" value="1"/>
</dbReference>
<feature type="domain" description="DUF4982" evidence="7">
    <location>
        <begin position="694"/>
        <end position="753"/>
    </location>
</feature>
<dbReference type="InterPro" id="IPR017853">
    <property type="entry name" value="GH"/>
</dbReference>
<evidence type="ECO:0000259" key="5">
    <source>
        <dbReference type="Pfam" id="PF02836"/>
    </source>
</evidence>
<feature type="domain" description="Glycosyl hydrolases family 2 sugar binding" evidence="6">
    <location>
        <begin position="127"/>
        <end position="220"/>
    </location>
</feature>
<evidence type="ECO:0000256" key="1">
    <source>
        <dbReference type="ARBA" id="ARBA00007401"/>
    </source>
</evidence>
<dbReference type="PRINTS" id="PR00132">
    <property type="entry name" value="GLHYDRLASE2"/>
</dbReference>
<dbReference type="InterPro" id="IPR013783">
    <property type="entry name" value="Ig-like_fold"/>
</dbReference>
<keyword evidence="2 9" id="KW-0378">Hydrolase</keyword>
<evidence type="ECO:0000313" key="9">
    <source>
        <dbReference type="EMBL" id="ALJ58424.1"/>
    </source>
</evidence>
<dbReference type="PANTHER" id="PTHR42732:SF1">
    <property type="entry name" value="BETA-MANNOSIDASE"/>
    <property type="match status" value="1"/>
</dbReference>
<dbReference type="Gene3D" id="2.60.120.260">
    <property type="entry name" value="Galactose-binding domain-like"/>
    <property type="match status" value="1"/>
</dbReference>
<dbReference type="InterPro" id="IPR006102">
    <property type="entry name" value="Ig-like_GH2"/>
</dbReference>
<dbReference type="InterPro" id="IPR040605">
    <property type="entry name" value="Glyco_hydro2_dom5"/>
</dbReference>
<feature type="domain" description="Glycoside hydrolase family 2 catalytic" evidence="5">
    <location>
        <begin position="348"/>
        <end position="515"/>
    </location>
</feature>
<dbReference type="RefSeq" id="WP_029428389.1">
    <property type="nucleotide sequence ID" value="NZ_CP012801.1"/>
</dbReference>
<dbReference type="InterPro" id="IPR008979">
    <property type="entry name" value="Galactose-bd-like_sf"/>
</dbReference>
<organism evidence="9 10">
    <name type="scientific">Bacteroides cellulosilyticus</name>
    <dbReference type="NCBI Taxonomy" id="246787"/>
    <lineage>
        <taxon>Bacteria</taxon>
        <taxon>Pseudomonadati</taxon>
        <taxon>Bacteroidota</taxon>
        <taxon>Bacteroidia</taxon>
        <taxon>Bacteroidales</taxon>
        <taxon>Bacteroidaceae</taxon>
        <taxon>Bacteroides</taxon>
    </lineage>
</organism>
<proteinExistence type="inferred from homology"/>
<dbReference type="GO" id="GO:0005975">
    <property type="term" value="P:carbohydrate metabolic process"/>
    <property type="evidence" value="ECO:0007669"/>
    <property type="project" value="InterPro"/>
</dbReference>
<name>A0A0P0GK42_9BACE</name>
<accession>A0A0P0GK42</accession>
<dbReference type="InterPro" id="IPR048229">
    <property type="entry name" value="GalB-like"/>
</dbReference>
<dbReference type="Pfam" id="PF02837">
    <property type="entry name" value="Glyco_hydro_2_N"/>
    <property type="match status" value="1"/>
</dbReference>
<gene>
    <name evidence="9" type="primary">lacZ_4</name>
    <name evidence="9" type="ORF">BcellWH2_01162</name>
</gene>
<dbReference type="Pfam" id="PF02836">
    <property type="entry name" value="Glyco_hydro_2_C"/>
    <property type="match status" value="1"/>
</dbReference>
<dbReference type="EMBL" id="CP012801">
    <property type="protein sequence ID" value="ALJ58424.1"/>
    <property type="molecule type" value="Genomic_DNA"/>
</dbReference>
<evidence type="ECO:0000256" key="3">
    <source>
        <dbReference type="ARBA" id="ARBA00023295"/>
    </source>
</evidence>
<evidence type="ECO:0000259" key="8">
    <source>
        <dbReference type="Pfam" id="PF18565"/>
    </source>
</evidence>
<sequence>MKNRFLILLSFVLIVGRDAVCANTSMVRERININRDWRYQIDDPDGVGAALHYSRLKPYLLPCANDFIIFGKRYQRPEGNPGENIAYVKSDFDDSEWRHLNLPHDWAIEGPFNIDYNGSTGKLPYWGIRWYRKTLELSQDDAGKQIYLDIDGAMSYASVWCNGQYVGGWPYGYASFRLDLTPYIKAGQKNVLAIRLDNPDDTSRWYPGSGIYRNVWLVKTSPVHVEQWGTFVRNQQVDSEIAVMEMGVNIENHAGKDVQVKLQTSVYLQGKDGRPVGEEVTQSMTKDIAIKKDSWSSARFQFKVDKPKLWDIDTPNCYVAVSRVFMDGKEMDSYETPFGIRTIEFTHDQGFMLNGQKVAIKGVCMHHDLGALGAAFNEVAAERQLRIMKEMGANAIRTSHNPPAPELVALCDRMGLMMQLELADTWQKGKRKNDYNLLFDDWSEADMRSLVRHYRNHPSVIMWSIGNEMPDQTTDQGVIIARNLTAYCHDEDPTRPTSLGCNKRDAVFRDIVNQVDIFGLNYFHKTYPVFKEQNPTRRYHASETSSATSSRGEYFFPVTTDVNDSRSGFQLSSYDMTTIGWGCAPEVQFKMNEEYSFMSGEFVWTGFDYLGEPTPYNKDLTNLLNFSDPNELEKARKELEELGKIKTPSRSSYFGIVDLCGFPKDRYYNYKSYWRPDVPTVHILPHWNWQERIGEITPVHIYTSGDAVELFLNGKSLGRREKAHSYDRLTWDDVRYEPGSLKAIAYKNGQKWAEELVETTGKPVALQVTAEKTELKNDGTDLSFIRVAVVDSQGRVVPRSKNHLKFSVTGPAEIIATDNGDATSLLPFQLSERDAYNGLALVILRSQYMKQGKVVLTVESKGLPKQKIALKVE</sequence>
<dbReference type="PATRIC" id="fig|246787.4.peg.1200"/>
<dbReference type="SUPFAM" id="SSF51445">
    <property type="entry name" value="(Trans)glycosidases"/>
    <property type="match status" value="1"/>
</dbReference>
<reference evidence="9 10" key="1">
    <citation type="journal article" date="2015" name="Science">
        <title>Genetic determinants of in vivo fitness and diet responsiveness in multiple human gut Bacteroides.</title>
        <authorList>
            <person name="Wu M."/>
            <person name="McNulty N.P."/>
            <person name="Rodionov D.A."/>
            <person name="Khoroshkin M.S."/>
            <person name="Griffin N.W."/>
            <person name="Cheng J."/>
            <person name="Latreille P."/>
            <person name="Kerstetter R.A."/>
            <person name="Terrapon N."/>
            <person name="Henrissat B."/>
            <person name="Osterman A.L."/>
            <person name="Gordon J.I."/>
        </authorList>
    </citation>
    <scope>NUCLEOTIDE SEQUENCE [LARGE SCALE GENOMIC DNA]</scope>
    <source>
        <strain evidence="9 10">WH2</strain>
    </source>
</reference>
<evidence type="ECO:0000259" key="4">
    <source>
        <dbReference type="Pfam" id="PF00703"/>
    </source>
</evidence>
<evidence type="ECO:0000259" key="6">
    <source>
        <dbReference type="Pfam" id="PF02837"/>
    </source>
</evidence>
<keyword evidence="3 9" id="KW-0326">Glycosidase</keyword>
<dbReference type="AlphaFoldDB" id="A0A0P0GK42"/>
<protein>
    <submittedName>
        <fullName evidence="9">Beta-galactosidase</fullName>
        <ecNumber evidence="9">3.2.1.23</ecNumber>
    </submittedName>
</protein>
<dbReference type="Pfam" id="PF18565">
    <property type="entry name" value="Glyco_hydro2_C5"/>
    <property type="match status" value="1"/>
</dbReference>
<dbReference type="EC" id="3.2.1.23" evidence="9"/>
<evidence type="ECO:0000256" key="2">
    <source>
        <dbReference type="ARBA" id="ARBA00022801"/>
    </source>
</evidence>
<dbReference type="Pfam" id="PF00703">
    <property type="entry name" value="Glyco_hydro_2"/>
    <property type="match status" value="1"/>
</dbReference>
<feature type="domain" description="Glycoside hydrolase family 2" evidence="8">
    <location>
        <begin position="766"/>
        <end position="868"/>
    </location>
</feature>
<evidence type="ECO:0000313" key="10">
    <source>
        <dbReference type="Proteomes" id="UP000061809"/>
    </source>
</evidence>
<feature type="domain" description="Glycoside hydrolase family 2 immunoglobulin-like beta-sandwich" evidence="4">
    <location>
        <begin position="230"/>
        <end position="341"/>
    </location>
</feature>
<dbReference type="Gene3D" id="2.60.40.10">
    <property type="entry name" value="Immunoglobulins"/>
    <property type="match status" value="3"/>
</dbReference>
<dbReference type="InterPro" id="IPR051913">
    <property type="entry name" value="GH2_Domain-Containing"/>
</dbReference>
<dbReference type="KEGG" id="bcel:BcellWH2_01162"/>
<dbReference type="GO" id="GO:0004565">
    <property type="term" value="F:beta-galactosidase activity"/>
    <property type="evidence" value="ECO:0007669"/>
    <property type="project" value="UniProtKB-EC"/>
</dbReference>
<evidence type="ECO:0000259" key="7">
    <source>
        <dbReference type="Pfam" id="PF16355"/>
    </source>
</evidence>
<dbReference type="PANTHER" id="PTHR42732">
    <property type="entry name" value="BETA-GALACTOSIDASE"/>
    <property type="match status" value="1"/>
</dbReference>
<dbReference type="SUPFAM" id="SSF49303">
    <property type="entry name" value="beta-Galactosidase/glucuronidase domain"/>
    <property type="match status" value="1"/>
</dbReference>
<dbReference type="InterPro" id="IPR036156">
    <property type="entry name" value="Beta-gal/glucu_dom_sf"/>
</dbReference>
<dbReference type="Proteomes" id="UP000061809">
    <property type="component" value="Chromosome"/>
</dbReference>
<dbReference type="Pfam" id="PF16355">
    <property type="entry name" value="DUF4982"/>
    <property type="match status" value="1"/>
</dbReference>
<comment type="similarity">
    <text evidence="1">Belongs to the glycosyl hydrolase 2 family.</text>
</comment>